<reference evidence="21" key="1">
    <citation type="submission" date="2018-07" db="EMBL/GenBank/DDBJ databases">
        <authorList>
            <person name="Kim H."/>
        </authorList>
    </citation>
    <scope>NUCLEOTIDE SEQUENCE [LARGE SCALE GENOMIC DNA]</scope>
    <source>
        <strain evidence="21">F02</strain>
    </source>
</reference>
<keyword evidence="11 16" id="KW-1133">Transmembrane helix</keyword>
<dbReference type="OrthoDB" id="9789078at2"/>
<keyword evidence="14 16" id="KW-0131">Cell cycle</keyword>
<dbReference type="HAMAP" id="MF_02080">
    <property type="entry name" value="FtsI_transpept"/>
    <property type="match status" value="1"/>
</dbReference>
<feature type="transmembrane region" description="Helical" evidence="16">
    <location>
        <begin position="39"/>
        <end position="57"/>
    </location>
</feature>
<evidence type="ECO:0000256" key="11">
    <source>
        <dbReference type="ARBA" id="ARBA00022989"/>
    </source>
</evidence>
<evidence type="ECO:0000256" key="10">
    <source>
        <dbReference type="ARBA" id="ARBA00022984"/>
    </source>
</evidence>
<keyword evidence="21" id="KW-1185">Reference proteome</keyword>
<dbReference type="GO" id="GO:0006508">
    <property type="term" value="P:proteolysis"/>
    <property type="evidence" value="ECO:0007669"/>
    <property type="project" value="UniProtKB-KW"/>
</dbReference>
<dbReference type="Proteomes" id="UP000252182">
    <property type="component" value="Chromosome"/>
</dbReference>
<evidence type="ECO:0000313" key="21">
    <source>
        <dbReference type="Proteomes" id="UP000252182"/>
    </source>
</evidence>
<evidence type="ECO:0000256" key="14">
    <source>
        <dbReference type="ARBA" id="ARBA00023306"/>
    </source>
</evidence>
<dbReference type="AlphaFoldDB" id="A0A345D897"/>
<evidence type="ECO:0000256" key="13">
    <source>
        <dbReference type="ARBA" id="ARBA00023210"/>
    </source>
</evidence>
<dbReference type="GO" id="GO:0008658">
    <property type="term" value="F:penicillin binding"/>
    <property type="evidence" value="ECO:0007669"/>
    <property type="project" value="InterPro"/>
</dbReference>
<keyword evidence="5 16" id="KW-0121">Carboxypeptidase</keyword>
<name>A0A345D897_9BURK</name>
<dbReference type="InterPro" id="IPR001460">
    <property type="entry name" value="PCN-bd_Tpept"/>
</dbReference>
<dbReference type="GO" id="GO:0009002">
    <property type="term" value="F:serine-type D-Ala-D-Ala carboxypeptidase activity"/>
    <property type="evidence" value="ECO:0007669"/>
    <property type="project" value="UniProtKB-UniRule"/>
</dbReference>
<dbReference type="GO" id="GO:0008955">
    <property type="term" value="F:peptidoglycan glycosyltransferase activity"/>
    <property type="evidence" value="ECO:0007669"/>
    <property type="project" value="InterPro"/>
</dbReference>
<gene>
    <name evidence="20" type="primary">penA</name>
    <name evidence="16" type="synonym">ftsI</name>
    <name evidence="20" type="ORF">DTO96_100294</name>
</gene>
<proteinExistence type="inferred from homology"/>
<dbReference type="InterPro" id="IPR005311">
    <property type="entry name" value="PBP_dimer"/>
</dbReference>
<sequence>MTSRTHYTPPRHSGLPGVQKSPPEKAVPVAKLEQWRSSFLLALIMLAMAVLALWAVWLQLISNDFLQAKGAARYSRLLEIAAPRGKIYDRNMLVLASNVPARAIWIIPEEVKMTATQEANLAKLLGISVADIRKKLAKDDKRFVYLRRQVDQDVADKIKEMNIPGVYSQKEVKRDYPQGDVFAHLTGFTNIEGDGQDAIEWAYNKTIEGKPGSRRVIRDRIGNVIEDEGVVEAAVPGQDVVLSLDARVQYIVFNALREVVDVKRAKSASAMVVDTQTGEVLAMANYPSFDPNKRSGMTGDQLRNRALTDVFEPGSTLKPFSVSLALEEGLVTPTTIIDAQGGHLQIGDANISDSHPNGALTVEQVIQKSSNVGTSKIALKLKPVDMWTMFNSLGFGQSYKVGFPSVAAGILRPYKNWQPIEQATMSYGHGIAMSLLQLTHAYTIFARDGELIPLTFIKAGNSDVVSGTKIFSPKTMAAMRKMMEMATEPGGTAPKAQVIGYRVAGKTGTAYKVEGNGYNKNKYVASFAGLAPASKPRIIVTVIVDEPPEAEHFGGLIAAPVFSQIVSETLRTLSVAPDAPYKTAVVTDGVGESM</sequence>
<feature type="domain" description="Penicillin-binding protein dimerisation" evidence="19">
    <location>
        <begin position="80"/>
        <end position="226"/>
    </location>
</feature>
<evidence type="ECO:0000313" key="20">
    <source>
        <dbReference type="EMBL" id="AXF84585.1"/>
    </source>
</evidence>
<dbReference type="EMBL" id="CP031124">
    <property type="protein sequence ID" value="AXF84585.1"/>
    <property type="molecule type" value="Genomic_DNA"/>
</dbReference>
<evidence type="ECO:0000256" key="5">
    <source>
        <dbReference type="ARBA" id="ARBA00022645"/>
    </source>
</evidence>
<dbReference type="KEGG" id="hyf:DTO96_100294"/>
<organism evidence="20 21">
    <name type="scientific">Ephemeroptericola cinctiostellae</name>
    <dbReference type="NCBI Taxonomy" id="2268024"/>
    <lineage>
        <taxon>Bacteria</taxon>
        <taxon>Pseudomonadati</taxon>
        <taxon>Pseudomonadota</taxon>
        <taxon>Betaproteobacteria</taxon>
        <taxon>Burkholderiales</taxon>
        <taxon>Burkholderiaceae</taxon>
        <taxon>Ephemeroptericola</taxon>
    </lineage>
</organism>
<dbReference type="Gene3D" id="3.40.710.10">
    <property type="entry name" value="DD-peptidase/beta-lactamase superfamily"/>
    <property type="match status" value="1"/>
</dbReference>
<keyword evidence="7 16" id="KW-0812">Transmembrane</keyword>
<dbReference type="Gene3D" id="3.30.450.330">
    <property type="match status" value="1"/>
</dbReference>
<comment type="catalytic activity">
    <reaction evidence="16">
        <text>Preferential cleavage: (Ac)2-L-Lys-D-Ala-|-D-Ala. Also transpeptidation of peptidyl-alanyl moieties that are N-acyl substituents of D-alanine.</text>
        <dbReference type="EC" id="3.4.16.4"/>
    </reaction>
</comment>
<dbReference type="RefSeq" id="WP_114561871.1">
    <property type="nucleotide sequence ID" value="NZ_CP031124.1"/>
</dbReference>
<evidence type="ECO:0000256" key="3">
    <source>
        <dbReference type="ARBA" id="ARBA00022519"/>
    </source>
</evidence>
<keyword evidence="4 16" id="KW-0132">Cell division</keyword>
<feature type="region of interest" description="Disordered" evidence="17">
    <location>
        <begin position="1"/>
        <end position="23"/>
    </location>
</feature>
<dbReference type="InterPro" id="IPR037532">
    <property type="entry name" value="FtsI_transpept"/>
</dbReference>
<dbReference type="SUPFAM" id="SSF56519">
    <property type="entry name" value="Penicillin binding protein dimerisation domain"/>
    <property type="match status" value="1"/>
</dbReference>
<evidence type="ECO:0000256" key="16">
    <source>
        <dbReference type="HAMAP-Rule" id="MF_02080"/>
    </source>
</evidence>
<comment type="subcellular location">
    <subcellularLocation>
        <location evidence="16">Cell inner membrane</location>
        <topology evidence="16">Single-pass membrane protein</topology>
    </subcellularLocation>
    <subcellularLocation>
        <location evidence="1">Membrane</location>
    </subcellularLocation>
</comment>
<evidence type="ECO:0000256" key="1">
    <source>
        <dbReference type="ARBA" id="ARBA00004370"/>
    </source>
</evidence>
<dbReference type="InterPro" id="IPR050515">
    <property type="entry name" value="Beta-lactam/transpept"/>
</dbReference>
<feature type="active site" description="Acyl-ester intermediate" evidence="16">
    <location>
        <position position="315"/>
    </location>
</feature>
<keyword evidence="6 16" id="KW-0645">Protease</keyword>
<evidence type="ECO:0000256" key="15">
    <source>
        <dbReference type="ARBA" id="ARBA00023316"/>
    </source>
</evidence>
<dbReference type="GO" id="GO:0043093">
    <property type="term" value="P:FtsZ-dependent cytokinesis"/>
    <property type="evidence" value="ECO:0007669"/>
    <property type="project" value="UniProtKB-UniRule"/>
</dbReference>
<evidence type="ECO:0000256" key="6">
    <source>
        <dbReference type="ARBA" id="ARBA00022670"/>
    </source>
</evidence>
<protein>
    <recommendedName>
        <fullName evidence="16">Peptidoglycan D,D-transpeptidase FtsI</fullName>
        <ecNumber evidence="16">3.4.16.4</ecNumber>
    </recommendedName>
    <alternativeName>
        <fullName evidence="16">Penicillin-binding protein 3</fullName>
        <shortName evidence="16">PBP-3</shortName>
    </alternativeName>
</protein>
<keyword evidence="9 16" id="KW-0133">Cell shape</keyword>
<feature type="domain" description="Penicillin-binding protein transpeptidase" evidence="18">
    <location>
        <begin position="269"/>
        <end position="566"/>
    </location>
</feature>
<dbReference type="PANTHER" id="PTHR30627:SF1">
    <property type="entry name" value="PEPTIDOGLYCAN D,D-TRANSPEPTIDASE FTSI"/>
    <property type="match status" value="1"/>
</dbReference>
<accession>A0A345D897</accession>
<keyword evidence="2 16" id="KW-1003">Cell membrane</keyword>
<keyword evidence="15 16" id="KW-0961">Cell wall biogenesis/degradation</keyword>
<evidence type="ECO:0000256" key="17">
    <source>
        <dbReference type="SAM" id="MobiDB-lite"/>
    </source>
</evidence>
<dbReference type="Pfam" id="PF00905">
    <property type="entry name" value="Transpeptidase"/>
    <property type="match status" value="1"/>
</dbReference>
<evidence type="ECO:0000256" key="4">
    <source>
        <dbReference type="ARBA" id="ARBA00022618"/>
    </source>
</evidence>
<dbReference type="GO" id="GO:0008360">
    <property type="term" value="P:regulation of cell shape"/>
    <property type="evidence" value="ECO:0007669"/>
    <property type="project" value="UniProtKB-KW"/>
</dbReference>
<dbReference type="GO" id="GO:0009252">
    <property type="term" value="P:peptidoglycan biosynthetic process"/>
    <property type="evidence" value="ECO:0007669"/>
    <property type="project" value="UniProtKB-UniRule"/>
</dbReference>
<keyword evidence="12 16" id="KW-0472">Membrane</keyword>
<dbReference type="PANTHER" id="PTHR30627">
    <property type="entry name" value="PEPTIDOGLYCAN D,D-TRANSPEPTIDASE"/>
    <property type="match status" value="1"/>
</dbReference>
<keyword evidence="10 16" id="KW-0573">Peptidoglycan synthesis</keyword>
<evidence type="ECO:0000256" key="12">
    <source>
        <dbReference type="ARBA" id="ARBA00023136"/>
    </source>
</evidence>
<evidence type="ECO:0000256" key="7">
    <source>
        <dbReference type="ARBA" id="ARBA00022692"/>
    </source>
</evidence>
<dbReference type="Pfam" id="PF03717">
    <property type="entry name" value="PBP_dimer"/>
    <property type="match status" value="1"/>
</dbReference>
<keyword evidence="13 16" id="KW-0717">Septation</keyword>
<dbReference type="GO" id="GO:0005886">
    <property type="term" value="C:plasma membrane"/>
    <property type="evidence" value="ECO:0007669"/>
    <property type="project" value="UniProtKB-SubCell"/>
</dbReference>
<evidence type="ECO:0000256" key="9">
    <source>
        <dbReference type="ARBA" id="ARBA00022960"/>
    </source>
</evidence>
<dbReference type="Gene3D" id="1.10.150.770">
    <property type="match status" value="1"/>
</dbReference>
<evidence type="ECO:0000256" key="8">
    <source>
        <dbReference type="ARBA" id="ARBA00022801"/>
    </source>
</evidence>
<dbReference type="Gene3D" id="3.90.1310.10">
    <property type="entry name" value="Penicillin-binding protein 2a (Domain 2)"/>
    <property type="match status" value="1"/>
</dbReference>
<dbReference type="GO" id="GO:0000917">
    <property type="term" value="P:division septum assembly"/>
    <property type="evidence" value="ECO:0007669"/>
    <property type="project" value="UniProtKB-KW"/>
</dbReference>
<keyword evidence="8 16" id="KW-0378">Hydrolase</keyword>
<dbReference type="InterPro" id="IPR036138">
    <property type="entry name" value="PBP_dimer_sf"/>
</dbReference>
<comment type="similarity">
    <text evidence="16">Belongs to the transpeptidase family. FtsI subfamily.</text>
</comment>
<evidence type="ECO:0000256" key="2">
    <source>
        <dbReference type="ARBA" id="ARBA00022475"/>
    </source>
</evidence>
<dbReference type="GO" id="GO:0071555">
    <property type="term" value="P:cell wall organization"/>
    <property type="evidence" value="ECO:0007669"/>
    <property type="project" value="UniProtKB-KW"/>
</dbReference>
<dbReference type="InterPro" id="IPR012338">
    <property type="entry name" value="Beta-lactam/transpept-like"/>
</dbReference>
<dbReference type="EC" id="3.4.16.4" evidence="16"/>
<evidence type="ECO:0000259" key="18">
    <source>
        <dbReference type="Pfam" id="PF00905"/>
    </source>
</evidence>
<keyword evidence="3 16" id="KW-0997">Cell inner membrane</keyword>
<dbReference type="SUPFAM" id="SSF56601">
    <property type="entry name" value="beta-lactamase/transpeptidase-like"/>
    <property type="match status" value="1"/>
</dbReference>
<comment type="function">
    <text evidence="16">Catalyzes cross-linking of the peptidoglycan cell wall at the division septum.</text>
</comment>
<evidence type="ECO:0000259" key="19">
    <source>
        <dbReference type="Pfam" id="PF03717"/>
    </source>
</evidence>
<comment type="pathway">
    <text evidence="16">Cell wall biogenesis; peptidoglycan biosynthesis.</text>
</comment>
<dbReference type="UniPathway" id="UPA00219"/>